<keyword evidence="8" id="KW-0539">Nucleus</keyword>
<evidence type="ECO:0000313" key="12">
    <source>
        <dbReference type="EMBL" id="CAD7240505.1"/>
    </source>
</evidence>
<gene>
    <name evidence="12" type="ORF">DSTB1V02_LOCUS526</name>
</gene>
<dbReference type="GO" id="GO:0003711">
    <property type="term" value="F:transcription elongation factor activity"/>
    <property type="evidence" value="ECO:0007669"/>
    <property type="project" value="TreeGrafter"/>
</dbReference>
<evidence type="ECO:0000313" key="13">
    <source>
        <dbReference type="Proteomes" id="UP000677054"/>
    </source>
</evidence>
<feature type="domain" description="Transcription elongation factor Eaf N-terminal" evidence="11">
    <location>
        <begin position="16"/>
        <end position="114"/>
    </location>
</feature>
<keyword evidence="13" id="KW-1185">Reference proteome</keyword>
<dbReference type="OrthoDB" id="125903at2759"/>
<evidence type="ECO:0000256" key="10">
    <source>
        <dbReference type="SAM" id="MobiDB-lite"/>
    </source>
</evidence>
<dbReference type="Proteomes" id="UP000677054">
    <property type="component" value="Unassembled WGS sequence"/>
</dbReference>
<feature type="region of interest" description="Disordered" evidence="10">
    <location>
        <begin position="114"/>
        <end position="307"/>
    </location>
</feature>
<organism evidence="12">
    <name type="scientific">Darwinula stevensoni</name>
    <dbReference type="NCBI Taxonomy" id="69355"/>
    <lineage>
        <taxon>Eukaryota</taxon>
        <taxon>Metazoa</taxon>
        <taxon>Ecdysozoa</taxon>
        <taxon>Arthropoda</taxon>
        <taxon>Crustacea</taxon>
        <taxon>Oligostraca</taxon>
        <taxon>Ostracoda</taxon>
        <taxon>Podocopa</taxon>
        <taxon>Podocopida</taxon>
        <taxon>Darwinulocopina</taxon>
        <taxon>Darwinuloidea</taxon>
        <taxon>Darwinulidae</taxon>
        <taxon>Darwinula</taxon>
    </lineage>
</organism>
<dbReference type="AlphaFoldDB" id="A0A7R8ZXG2"/>
<sequence length="307" mass="33410">MSSISDKLGLDSQPRTLRLGESFKSSKSSPFHTIRYDFKPASVDPNKVATLDVGENSQVTVSVPHVEGRGTAQTVYKGSRRPYAKECILIIDHDTGEITLEKLANNIQVKKTRSEGFRGASQALPPTKKSPESERSEGASMSSSQERSEGTSMSSRQERSEGASMSSRQERSEGASMSSRQERSEGTSMSSTQERTSKRSLTAVERSSTSRKKKEHSSLLSMPTIGDLEETETKQVSETPAVGILSSEDSSDSSDSSDVDMDDDFMQENTSMGKSQMGKEIQPSNLPNQILHEDLELSESGSDSDSS</sequence>
<evidence type="ECO:0000256" key="6">
    <source>
        <dbReference type="ARBA" id="ARBA00023159"/>
    </source>
</evidence>
<dbReference type="InterPro" id="IPR027093">
    <property type="entry name" value="EAF_fam"/>
</dbReference>
<comment type="subcellular location">
    <subcellularLocation>
        <location evidence="1">Nucleus</location>
    </subcellularLocation>
</comment>
<dbReference type="Pfam" id="PF09816">
    <property type="entry name" value="EAF"/>
    <property type="match status" value="1"/>
</dbReference>
<dbReference type="InterPro" id="IPR019194">
    <property type="entry name" value="Tscrpt_elong_fac_Eaf_N"/>
</dbReference>
<comment type="similarity">
    <text evidence="2">Belongs to the EAF family.</text>
</comment>
<keyword evidence="4" id="KW-0597">Phosphoprotein</keyword>
<dbReference type="GO" id="GO:0032783">
    <property type="term" value="C:super elongation complex"/>
    <property type="evidence" value="ECO:0007669"/>
    <property type="project" value="InterPro"/>
</dbReference>
<reference evidence="12" key="1">
    <citation type="submission" date="2020-11" db="EMBL/GenBank/DDBJ databases">
        <authorList>
            <person name="Tran Van P."/>
        </authorList>
    </citation>
    <scope>NUCLEOTIDE SEQUENCE</scope>
</reference>
<name>A0A7R8ZXG2_9CRUS</name>
<evidence type="ECO:0000256" key="8">
    <source>
        <dbReference type="ARBA" id="ARBA00023242"/>
    </source>
</evidence>
<evidence type="ECO:0000256" key="1">
    <source>
        <dbReference type="ARBA" id="ARBA00004123"/>
    </source>
</evidence>
<evidence type="ECO:0000256" key="3">
    <source>
        <dbReference type="ARBA" id="ARBA00021452"/>
    </source>
</evidence>
<feature type="compositionally biased region" description="Acidic residues" evidence="10">
    <location>
        <begin position="249"/>
        <end position="266"/>
    </location>
</feature>
<proteinExistence type="inferred from homology"/>
<feature type="compositionally biased region" description="Low complexity" evidence="10">
    <location>
        <begin position="298"/>
        <end position="307"/>
    </location>
</feature>
<keyword evidence="6" id="KW-0010">Activator</keyword>
<accession>A0A7R8ZXG2</accession>
<evidence type="ECO:0000259" key="11">
    <source>
        <dbReference type="Pfam" id="PF09816"/>
    </source>
</evidence>
<dbReference type="EMBL" id="CAJPEV010000037">
    <property type="protein sequence ID" value="CAG0879308.1"/>
    <property type="molecule type" value="Genomic_DNA"/>
</dbReference>
<keyword evidence="7" id="KW-0804">Transcription</keyword>
<evidence type="ECO:0000256" key="2">
    <source>
        <dbReference type="ARBA" id="ARBA00007798"/>
    </source>
</evidence>
<evidence type="ECO:0000256" key="4">
    <source>
        <dbReference type="ARBA" id="ARBA00022553"/>
    </source>
</evidence>
<keyword evidence="5" id="KW-0805">Transcription regulation</keyword>
<evidence type="ECO:0000256" key="5">
    <source>
        <dbReference type="ARBA" id="ARBA00023015"/>
    </source>
</evidence>
<dbReference type="PANTHER" id="PTHR15970">
    <property type="entry name" value="ELL-ASSOCIATED FACTOR EAF"/>
    <property type="match status" value="1"/>
</dbReference>
<dbReference type="PANTHER" id="PTHR15970:SF2">
    <property type="entry name" value="ELL-ASSOCIATED FACTOR EAF"/>
    <property type="match status" value="1"/>
</dbReference>
<evidence type="ECO:0000256" key="7">
    <source>
        <dbReference type="ARBA" id="ARBA00023163"/>
    </source>
</evidence>
<dbReference type="EMBL" id="LR899554">
    <property type="protein sequence ID" value="CAD7240505.1"/>
    <property type="molecule type" value="Genomic_DNA"/>
</dbReference>
<feature type="compositionally biased region" description="Low complexity" evidence="10">
    <location>
        <begin position="138"/>
        <end position="155"/>
    </location>
</feature>
<protein>
    <recommendedName>
        <fullName evidence="3">Ell-associated factor Eaf</fullName>
    </recommendedName>
</protein>
<comment type="function">
    <text evidence="9">Promotes transcriptional elongation by Su(Tpl)/ELL. Essential for development.</text>
</comment>
<dbReference type="GO" id="GO:0006368">
    <property type="term" value="P:transcription elongation by RNA polymerase II"/>
    <property type="evidence" value="ECO:0007669"/>
    <property type="project" value="InterPro"/>
</dbReference>
<evidence type="ECO:0000256" key="9">
    <source>
        <dbReference type="ARBA" id="ARBA00025617"/>
    </source>
</evidence>